<evidence type="ECO:0000256" key="1">
    <source>
        <dbReference type="SAM" id="MobiDB-lite"/>
    </source>
</evidence>
<accession>A0A6M3L787</accession>
<feature type="region of interest" description="Disordered" evidence="1">
    <location>
        <begin position="50"/>
        <end position="69"/>
    </location>
</feature>
<dbReference type="AlphaFoldDB" id="A0A6M3L787"/>
<feature type="compositionally biased region" description="Low complexity" evidence="1">
    <location>
        <begin position="51"/>
        <end position="69"/>
    </location>
</feature>
<reference evidence="2" key="1">
    <citation type="submission" date="2020-03" db="EMBL/GenBank/DDBJ databases">
        <title>The deep terrestrial virosphere.</title>
        <authorList>
            <person name="Holmfeldt K."/>
            <person name="Nilsson E."/>
            <person name="Simone D."/>
            <person name="Lopez-Fernandez M."/>
            <person name="Wu X."/>
            <person name="de Brujin I."/>
            <person name="Lundin D."/>
            <person name="Andersson A."/>
            <person name="Bertilsson S."/>
            <person name="Dopson M."/>
        </authorList>
    </citation>
    <scope>NUCLEOTIDE SEQUENCE</scope>
    <source>
        <strain evidence="2">MM415B03628</strain>
    </source>
</reference>
<protein>
    <submittedName>
        <fullName evidence="2">Uncharacterized protein</fullName>
    </submittedName>
</protein>
<organism evidence="2">
    <name type="scientific">viral metagenome</name>
    <dbReference type="NCBI Taxonomy" id="1070528"/>
    <lineage>
        <taxon>unclassified sequences</taxon>
        <taxon>metagenomes</taxon>
        <taxon>organismal metagenomes</taxon>
    </lineage>
</organism>
<dbReference type="EMBL" id="MT142926">
    <property type="protein sequence ID" value="QJA90636.1"/>
    <property type="molecule type" value="Genomic_DNA"/>
</dbReference>
<gene>
    <name evidence="2" type="ORF">MM415B03628_0012</name>
</gene>
<name>A0A6M3L787_9ZZZZ</name>
<sequence>MLEGNIRIMVYDESTNKTFPANEHNCFFDNGFLRGIQNFMKIEYSITLSDPPTAKAAETPATEKSGTGG</sequence>
<evidence type="ECO:0000313" key="2">
    <source>
        <dbReference type="EMBL" id="QJA90636.1"/>
    </source>
</evidence>
<proteinExistence type="predicted"/>